<keyword evidence="2 8" id="KW-0489">Methyltransferase</keyword>
<dbReference type="AlphaFoldDB" id="L9Y3S0"/>
<comment type="caution">
    <text evidence="10">The sequence shown here is derived from an EMBL/GenBank/DDBJ whole genome shotgun (WGS) entry which is preliminary data.</text>
</comment>
<evidence type="ECO:0000313" key="10">
    <source>
        <dbReference type="EMBL" id="ELY67493.1"/>
    </source>
</evidence>
<dbReference type="InterPro" id="IPR002905">
    <property type="entry name" value="Trm1"/>
</dbReference>
<evidence type="ECO:0000256" key="6">
    <source>
        <dbReference type="ARBA" id="ARBA00022884"/>
    </source>
</evidence>
<name>L9Y3S0_9EURY</name>
<dbReference type="InterPro" id="IPR042296">
    <property type="entry name" value="tRNA_met_Trm1_C"/>
</dbReference>
<evidence type="ECO:0000256" key="8">
    <source>
        <dbReference type="HAMAP-Rule" id="MF_00290"/>
    </source>
</evidence>
<dbReference type="Gene3D" id="3.30.56.70">
    <property type="entry name" value="N2,N2-dimethylguanosine tRNA methyltransferase, C-terminal domain"/>
    <property type="match status" value="1"/>
</dbReference>
<feature type="binding site" evidence="8">
    <location>
        <position position="335"/>
    </location>
    <ligand>
        <name>Zn(2+)</name>
        <dbReference type="ChEBI" id="CHEBI:29105"/>
    </ligand>
</feature>
<dbReference type="PROSITE" id="PS51626">
    <property type="entry name" value="SAM_MT_TRM1"/>
    <property type="match status" value="1"/>
</dbReference>
<keyword evidence="4 8" id="KW-0949">S-adenosyl-L-methionine</keyword>
<feature type="binding site" evidence="8">
    <location>
        <position position="131"/>
    </location>
    <ligand>
        <name>S-adenosyl-L-methionine</name>
        <dbReference type="ChEBI" id="CHEBI:59789"/>
    </ligand>
</feature>
<comment type="caution">
    <text evidence="8">Lacks conserved residue(s) required for the propagation of feature annotation.</text>
</comment>
<evidence type="ECO:0000256" key="7">
    <source>
        <dbReference type="ARBA" id="ARBA00039099"/>
    </source>
</evidence>
<dbReference type="Proteomes" id="UP000011632">
    <property type="component" value="Unassembled WGS sequence"/>
</dbReference>
<dbReference type="PANTHER" id="PTHR10631:SF3">
    <property type="entry name" value="TRNA (GUANINE(26)-N(2))-DIMETHYLTRANSFERASE"/>
    <property type="match status" value="1"/>
</dbReference>
<sequence>MRESRLDRSPALRSLETATWQSGGLSGELSGRIQKPARWEMGILVAQRRIPSRVSGLGSITALDALYVALVSGFIGVPGLVSVRDHTVFRPVPTRRGMRVTEGGVELEVPGEQTEGIEEAVFYNPRQELNRDLTIATLRAYREREDRATSYLDAMTASGVRGVRAAADGWDVTCCDVDEEAVDLARENLERNDCEAATVEHWNVNALMHDSTFDVIDLDPFGTPMPFADAAFANCRDLLCVTATDTAPLCGAHFNSGVRSYSAVPRNTDYHAEMGVRILISALARSGARFDVGVEPILTHATSHYVRTYLELTHKPTAADAAIDELGQLYHCEDCLYREADPGLIADPLETCPHCGGNRMLTAGPVWLGAVQDSEFIAAVRDEIPYTFDTAPAARELCDTLAAELDEPTHYDQHKLCRNWGLPANAMDDFLADLREAGYAASRAHYGGTTFKTDASVGEIRAATEGNLD</sequence>
<keyword evidence="6 8" id="KW-0694">RNA-binding</keyword>
<protein>
    <recommendedName>
        <fullName evidence="7 8">tRNA (guanine(26)-N(2))-dimethyltransferase</fullName>
        <ecNumber evidence="7 8">2.1.1.216</ecNumber>
    </recommendedName>
    <alternativeName>
        <fullName evidence="8">tRNA 2,2-dimethylguanosine-26 methyltransferase</fullName>
    </alternativeName>
    <alternativeName>
        <fullName evidence="8">tRNA(guanine-26,N(2)-N(2)) methyltransferase</fullName>
    </alternativeName>
    <alternativeName>
        <fullName evidence="8">tRNA(m(2,2)G26)dimethyltransferase</fullName>
    </alternativeName>
</protein>
<dbReference type="PANTHER" id="PTHR10631">
    <property type="entry name" value="N 2 ,N 2 -DIMETHYLGUANOSINE TRNA METHYLTRANSFERASE"/>
    <property type="match status" value="1"/>
</dbReference>
<evidence type="ECO:0000256" key="2">
    <source>
        <dbReference type="ARBA" id="ARBA00022603"/>
    </source>
</evidence>
<dbReference type="GO" id="GO:0000049">
    <property type="term" value="F:tRNA binding"/>
    <property type="evidence" value="ECO:0007669"/>
    <property type="project" value="UniProtKB-UniRule"/>
</dbReference>
<feature type="binding site" evidence="8">
    <location>
        <position position="161"/>
    </location>
    <ligand>
        <name>S-adenosyl-L-methionine</name>
        <dbReference type="ChEBI" id="CHEBI:59789"/>
    </ligand>
</feature>
<dbReference type="CDD" id="cd02440">
    <property type="entry name" value="AdoMet_MTases"/>
    <property type="match status" value="1"/>
</dbReference>
<gene>
    <name evidence="8" type="primary">trm1</name>
    <name evidence="10" type="ORF">C489_10394</name>
</gene>
<dbReference type="STRING" id="1227496.C489_10394"/>
<dbReference type="Gene3D" id="3.40.50.150">
    <property type="entry name" value="Vaccinia Virus protein VP39"/>
    <property type="match status" value="1"/>
</dbReference>
<organism evidence="10 11">
    <name type="scientific">Natrinema versiforme JCM 10478</name>
    <dbReference type="NCBI Taxonomy" id="1227496"/>
    <lineage>
        <taxon>Archaea</taxon>
        <taxon>Methanobacteriati</taxon>
        <taxon>Methanobacteriota</taxon>
        <taxon>Stenosarchaea group</taxon>
        <taxon>Halobacteria</taxon>
        <taxon>Halobacteriales</taxon>
        <taxon>Natrialbaceae</taxon>
        <taxon>Natrinema</taxon>
    </lineage>
</organism>
<evidence type="ECO:0000313" key="11">
    <source>
        <dbReference type="Proteomes" id="UP000011632"/>
    </source>
</evidence>
<dbReference type="GO" id="GO:0160104">
    <property type="term" value="F:tRNA (guanine(26)-N2)-dimethyltransferase activity"/>
    <property type="evidence" value="ECO:0007669"/>
    <property type="project" value="UniProtKB-UniRule"/>
</dbReference>
<dbReference type="EMBL" id="AOID01000029">
    <property type="protein sequence ID" value="ELY67493.1"/>
    <property type="molecule type" value="Genomic_DNA"/>
</dbReference>
<dbReference type="InterPro" id="IPR022923">
    <property type="entry name" value="TRM1_arc_bac"/>
</dbReference>
<feature type="binding site" evidence="8">
    <location>
        <position position="176"/>
    </location>
    <ligand>
        <name>S-adenosyl-L-methionine</name>
        <dbReference type="ChEBI" id="CHEBI:59789"/>
    </ligand>
</feature>
<comment type="catalytic activity">
    <reaction evidence="8">
        <text>guanosine(26) in tRNA + 2 S-adenosyl-L-methionine = N(2)-dimethylguanosine(26) in tRNA + 2 S-adenosyl-L-homocysteine + 2 H(+)</text>
        <dbReference type="Rhea" id="RHEA:43140"/>
        <dbReference type="Rhea" id="RHEA-COMP:10359"/>
        <dbReference type="Rhea" id="RHEA-COMP:10360"/>
        <dbReference type="ChEBI" id="CHEBI:15378"/>
        <dbReference type="ChEBI" id="CHEBI:57856"/>
        <dbReference type="ChEBI" id="CHEBI:59789"/>
        <dbReference type="ChEBI" id="CHEBI:74269"/>
        <dbReference type="ChEBI" id="CHEBI:74513"/>
        <dbReference type="EC" id="2.1.1.216"/>
    </reaction>
</comment>
<feature type="binding site" evidence="8">
    <location>
        <position position="332"/>
    </location>
    <ligand>
        <name>Zn(2+)</name>
        <dbReference type="ChEBI" id="CHEBI:29105"/>
    </ligand>
</feature>
<evidence type="ECO:0000256" key="3">
    <source>
        <dbReference type="ARBA" id="ARBA00022679"/>
    </source>
</evidence>
<dbReference type="GO" id="GO:0046872">
    <property type="term" value="F:metal ion binding"/>
    <property type="evidence" value="ECO:0007669"/>
    <property type="project" value="UniProtKB-KW"/>
</dbReference>
<dbReference type="NCBIfam" id="TIGR00308">
    <property type="entry name" value="TRM1"/>
    <property type="match status" value="1"/>
</dbReference>
<evidence type="ECO:0000256" key="4">
    <source>
        <dbReference type="ARBA" id="ARBA00022691"/>
    </source>
</evidence>
<dbReference type="PATRIC" id="fig|1227496.3.peg.2098"/>
<feature type="binding site" evidence="8">
    <location>
        <position position="355"/>
    </location>
    <ligand>
        <name>Zn(2+)</name>
        <dbReference type="ChEBI" id="CHEBI:29105"/>
    </ligand>
</feature>
<evidence type="ECO:0000256" key="5">
    <source>
        <dbReference type="ARBA" id="ARBA00022694"/>
    </source>
</evidence>
<dbReference type="Pfam" id="PF02005">
    <property type="entry name" value="TRM"/>
    <property type="match status" value="1"/>
</dbReference>
<feature type="binding site" evidence="8">
    <location>
        <position position="352"/>
    </location>
    <ligand>
        <name>Zn(2+)</name>
        <dbReference type="ChEBI" id="CHEBI:29105"/>
    </ligand>
</feature>
<dbReference type="NCBIfam" id="NF003327">
    <property type="entry name" value="PRK04338.1-1"/>
    <property type="match status" value="1"/>
</dbReference>
<keyword evidence="8" id="KW-0479">Metal-binding</keyword>
<proteinExistence type="inferred from homology"/>
<evidence type="ECO:0000256" key="1">
    <source>
        <dbReference type="ARBA" id="ARBA00022555"/>
    </source>
</evidence>
<keyword evidence="3 8" id="KW-0808">Transferase</keyword>
<keyword evidence="5 8" id="KW-0819">tRNA processing</keyword>
<accession>L9Y3S0</accession>
<dbReference type="GO" id="GO:0002940">
    <property type="term" value="P:tRNA N2-guanine methylation"/>
    <property type="evidence" value="ECO:0007669"/>
    <property type="project" value="TreeGrafter"/>
</dbReference>
<keyword evidence="1 8" id="KW-0820">tRNA-binding</keyword>
<comment type="function">
    <text evidence="8">Dimethylates a single guanine residue at position 26 of a number of tRNAs using S-adenosyl-L-methionine as donor of the methyl groups.</text>
</comment>
<evidence type="ECO:0000256" key="9">
    <source>
        <dbReference type="PROSITE-ProRule" id="PRU00958"/>
    </source>
</evidence>
<dbReference type="HAMAP" id="MF_00290">
    <property type="entry name" value="tRNA_dimethyltr_TRM1"/>
    <property type="match status" value="1"/>
</dbReference>
<comment type="similarity">
    <text evidence="8 9">Belongs to the class I-like SAM-binding methyltransferase superfamily. Trm1 family.</text>
</comment>
<keyword evidence="11" id="KW-1185">Reference proteome</keyword>
<dbReference type="InterPro" id="IPR029063">
    <property type="entry name" value="SAM-dependent_MTases_sf"/>
</dbReference>
<dbReference type="EC" id="2.1.1.216" evidence="7 8"/>
<dbReference type="SUPFAM" id="SSF53335">
    <property type="entry name" value="S-adenosyl-L-methionine-dependent methyltransferases"/>
    <property type="match status" value="1"/>
</dbReference>
<reference evidence="10 11" key="1">
    <citation type="journal article" date="2014" name="PLoS Genet.">
        <title>Phylogenetically driven sequencing of extremely halophilic archaea reveals strategies for static and dynamic osmo-response.</title>
        <authorList>
            <person name="Becker E.A."/>
            <person name="Seitzer P.M."/>
            <person name="Tritt A."/>
            <person name="Larsen D."/>
            <person name="Krusor M."/>
            <person name="Yao A.I."/>
            <person name="Wu D."/>
            <person name="Madern D."/>
            <person name="Eisen J.A."/>
            <person name="Darling A.E."/>
            <person name="Facciotti M.T."/>
        </authorList>
    </citation>
    <scope>NUCLEOTIDE SEQUENCE [LARGE SCALE GENOMIC DNA]</scope>
    <source>
        <strain evidence="10 11">JCM 10478</strain>
    </source>
</reference>
<keyword evidence="8" id="KW-0862">Zinc</keyword>